<reference evidence="1 2" key="1">
    <citation type="journal article" date="2021" name="Elife">
        <title>Chloroplast acquisition without the gene transfer in kleptoplastic sea slugs, Plakobranchus ocellatus.</title>
        <authorList>
            <person name="Maeda T."/>
            <person name="Takahashi S."/>
            <person name="Yoshida T."/>
            <person name="Shimamura S."/>
            <person name="Takaki Y."/>
            <person name="Nagai Y."/>
            <person name="Toyoda A."/>
            <person name="Suzuki Y."/>
            <person name="Arimoto A."/>
            <person name="Ishii H."/>
            <person name="Satoh N."/>
            <person name="Nishiyama T."/>
            <person name="Hasebe M."/>
            <person name="Maruyama T."/>
            <person name="Minagawa J."/>
            <person name="Obokata J."/>
            <person name="Shigenobu S."/>
        </authorList>
    </citation>
    <scope>NUCLEOTIDE SEQUENCE [LARGE SCALE GENOMIC DNA]</scope>
</reference>
<protein>
    <submittedName>
        <fullName evidence="1">Ribonuclease hi</fullName>
    </submittedName>
</protein>
<organism evidence="1 2">
    <name type="scientific">Plakobranchus ocellatus</name>
    <dbReference type="NCBI Taxonomy" id="259542"/>
    <lineage>
        <taxon>Eukaryota</taxon>
        <taxon>Metazoa</taxon>
        <taxon>Spiralia</taxon>
        <taxon>Lophotrochozoa</taxon>
        <taxon>Mollusca</taxon>
        <taxon>Gastropoda</taxon>
        <taxon>Heterobranchia</taxon>
        <taxon>Euthyneura</taxon>
        <taxon>Panpulmonata</taxon>
        <taxon>Sacoglossa</taxon>
        <taxon>Placobranchoidea</taxon>
        <taxon>Plakobranchidae</taxon>
        <taxon>Plakobranchus</taxon>
    </lineage>
</organism>
<gene>
    <name evidence="1" type="ORF">PoB_005424800</name>
</gene>
<dbReference type="Proteomes" id="UP000735302">
    <property type="component" value="Unassembled WGS sequence"/>
</dbReference>
<sequence length="148" mass="16573">MGHTDLGADRATLLKLYLTLVWSKLDYGSVIYGYVKKHVLRVLDPIHHQGLRIALRAFRALPIKSLYAEAGAPSLEHQRTKLACNYVLKLKSLPQNPCHNIVFDAPFSDFSADSKSEANLVANTFEHINNAKINLNTIDNQYVQCSPP</sequence>
<evidence type="ECO:0000313" key="2">
    <source>
        <dbReference type="Proteomes" id="UP000735302"/>
    </source>
</evidence>
<keyword evidence="2" id="KW-1185">Reference proteome</keyword>
<accession>A0AAV4C798</accession>
<dbReference type="AlphaFoldDB" id="A0AAV4C798"/>
<evidence type="ECO:0000313" key="1">
    <source>
        <dbReference type="EMBL" id="GFO27743.1"/>
    </source>
</evidence>
<name>A0AAV4C798_9GAST</name>
<dbReference type="EMBL" id="BLXT01005946">
    <property type="protein sequence ID" value="GFO27743.1"/>
    <property type="molecule type" value="Genomic_DNA"/>
</dbReference>
<proteinExistence type="predicted"/>
<comment type="caution">
    <text evidence="1">The sequence shown here is derived from an EMBL/GenBank/DDBJ whole genome shotgun (WGS) entry which is preliminary data.</text>
</comment>